<dbReference type="AlphaFoldDB" id="A0AAW3JQ42"/>
<dbReference type="RefSeq" id="WP_055943927.1">
    <property type="nucleotide sequence ID" value="NZ_JAQDCV010000002.1"/>
</dbReference>
<dbReference type="Proteomes" id="UP000050833">
    <property type="component" value="Unassembled WGS sequence"/>
</dbReference>
<dbReference type="EMBL" id="LLKB01000005">
    <property type="protein sequence ID" value="KQC84802.1"/>
    <property type="molecule type" value="Genomic_DNA"/>
</dbReference>
<accession>A0AAW3JQ42</accession>
<dbReference type="InterPro" id="IPR051554">
    <property type="entry name" value="Acetyltransferase_Eis"/>
</dbReference>
<sequence length="421" mass="50055">MSRYDKAKVKIIKPCERTKKLEEVCRRLWKNNFDDSTEYISFYFSDRWKESTTIIYGEESMLHLNPYRMQLFGSEKTIYYIVGVCTDKAYRHRGYMDALLRESFRYLYEKDAPFVYLMPADEKIYLPYDFTNVYTVNSFEIVSRNGERKNIDNKLLAAGYDKIAQNEIKAAVYAEMSSNEIEVIGYAELSEKQKSEFIIRSEKIMSEIFDCYVKRDEFYFEQKNREMKACGGELAVFVKAGKITGYVMYICEDNPETVETVIFDERDGTEKYIDALFEYSYRKGDMQKKGISKLKFDESYFVDKILNDERNVKGGQKILKRQTFELLMARVINIKSFVKMFTTECEENMYVEIEDDFIEENNGKWNIHLGRKSMVTEYSEKNDTQSDFCDENRNDKYKKMTISQFGEHMLQKNKFYLNEMV</sequence>
<reference evidence="1 2" key="1">
    <citation type="submission" date="2015-10" db="EMBL/GenBank/DDBJ databases">
        <title>Butyribacter intestini gen. nov., sp. nov., a butyric acid-producing bacterium of the family Lachnospiraceae isolated from the human faeces.</title>
        <authorList>
            <person name="Zou Y."/>
            <person name="Xue W."/>
            <person name="Luo G."/>
            <person name="Lv M."/>
        </authorList>
    </citation>
    <scope>NUCLEOTIDE SEQUENCE [LARGE SCALE GENOMIC DNA]</scope>
    <source>
        <strain evidence="1 2">TF01-11</strain>
    </source>
</reference>
<dbReference type="Pfam" id="PF13527">
    <property type="entry name" value="Acetyltransf_9"/>
    <property type="match status" value="1"/>
</dbReference>
<dbReference type="Gene3D" id="3.30.1050.10">
    <property type="entry name" value="SCP2 sterol-binding domain"/>
    <property type="match status" value="1"/>
</dbReference>
<keyword evidence="2" id="KW-1185">Reference proteome</keyword>
<dbReference type="GO" id="GO:0030649">
    <property type="term" value="P:aminoglycoside antibiotic catabolic process"/>
    <property type="evidence" value="ECO:0007669"/>
    <property type="project" value="TreeGrafter"/>
</dbReference>
<dbReference type="InterPro" id="IPR016181">
    <property type="entry name" value="Acyl_CoA_acyltransferase"/>
</dbReference>
<organism evidence="1 2">
    <name type="scientific">Butyribacter intestini</name>
    <dbReference type="NCBI Taxonomy" id="1703332"/>
    <lineage>
        <taxon>Bacteria</taxon>
        <taxon>Bacillati</taxon>
        <taxon>Bacillota</taxon>
        <taxon>Clostridia</taxon>
        <taxon>Lachnospirales</taxon>
        <taxon>Lachnospiraceae</taxon>
        <taxon>Butyribacter</taxon>
    </lineage>
</organism>
<evidence type="ECO:0000313" key="1">
    <source>
        <dbReference type="EMBL" id="KQC84802.1"/>
    </source>
</evidence>
<proteinExistence type="predicted"/>
<gene>
    <name evidence="1" type="ORF">APZ18_08720</name>
</gene>
<dbReference type="SUPFAM" id="SSF55729">
    <property type="entry name" value="Acyl-CoA N-acyltransferases (Nat)"/>
    <property type="match status" value="1"/>
</dbReference>
<dbReference type="PANTHER" id="PTHR37817:SF1">
    <property type="entry name" value="N-ACETYLTRANSFERASE EIS"/>
    <property type="match status" value="1"/>
</dbReference>
<protein>
    <recommendedName>
        <fullName evidence="3">N-acetyltransferase domain-containing protein</fullName>
    </recommendedName>
</protein>
<dbReference type="InterPro" id="IPR036527">
    <property type="entry name" value="SCP2_sterol-bd_dom_sf"/>
</dbReference>
<evidence type="ECO:0000313" key="2">
    <source>
        <dbReference type="Proteomes" id="UP000050833"/>
    </source>
</evidence>
<evidence type="ECO:0008006" key="3">
    <source>
        <dbReference type="Google" id="ProtNLM"/>
    </source>
</evidence>
<dbReference type="PANTHER" id="PTHR37817">
    <property type="entry name" value="N-ACETYLTRANSFERASE EIS"/>
    <property type="match status" value="1"/>
</dbReference>
<comment type="caution">
    <text evidence="1">The sequence shown here is derived from an EMBL/GenBank/DDBJ whole genome shotgun (WGS) entry which is preliminary data.</text>
</comment>
<dbReference type="Gene3D" id="3.40.630.30">
    <property type="match status" value="1"/>
</dbReference>
<name>A0AAW3JQ42_9FIRM</name>
<dbReference type="GO" id="GO:0034069">
    <property type="term" value="F:aminoglycoside N-acetyltransferase activity"/>
    <property type="evidence" value="ECO:0007669"/>
    <property type="project" value="TreeGrafter"/>
</dbReference>
<dbReference type="CDD" id="cd04301">
    <property type="entry name" value="NAT_SF"/>
    <property type="match status" value="1"/>
</dbReference>